<feature type="compositionally biased region" description="Basic and acidic residues" evidence="7">
    <location>
        <begin position="360"/>
        <end position="372"/>
    </location>
</feature>
<evidence type="ECO:0000313" key="8">
    <source>
        <dbReference type="EMBL" id="GIX96936.1"/>
    </source>
</evidence>
<evidence type="ECO:0000313" key="9">
    <source>
        <dbReference type="Proteomes" id="UP001054945"/>
    </source>
</evidence>
<keyword evidence="9" id="KW-1185">Reference proteome</keyword>
<evidence type="ECO:0000256" key="1">
    <source>
        <dbReference type="ARBA" id="ARBA00004613"/>
    </source>
</evidence>
<evidence type="ECO:0000256" key="4">
    <source>
        <dbReference type="ARBA" id="ARBA00022737"/>
    </source>
</evidence>
<evidence type="ECO:0000256" key="7">
    <source>
        <dbReference type="SAM" id="MobiDB-lite"/>
    </source>
</evidence>
<dbReference type="Pfam" id="PF01581">
    <property type="entry name" value="FARP"/>
    <property type="match status" value="3"/>
</dbReference>
<evidence type="ECO:0000256" key="3">
    <source>
        <dbReference type="ARBA" id="ARBA00022525"/>
    </source>
</evidence>
<organism evidence="8 9">
    <name type="scientific">Caerostris extrusa</name>
    <name type="common">Bark spider</name>
    <name type="synonym">Caerostris bankana</name>
    <dbReference type="NCBI Taxonomy" id="172846"/>
    <lineage>
        <taxon>Eukaryota</taxon>
        <taxon>Metazoa</taxon>
        <taxon>Ecdysozoa</taxon>
        <taxon>Arthropoda</taxon>
        <taxon>Chelicerata</taxon>
        <taxon>Arachnida</taxon>
        <taxon>Araneae</taxon>
        <taxon>Araneomorphae</taxon>
        <taxon>Entelegynae</taxon>
        <taxon>Araneoidea</taxon>
        <taxon>Araneidae</taxon>
        <taxon>Caerostris</taxon>
    </lineage>
</organism>
<comment type="similarity">
    <text evidence="2">Belongs to the FARP (FMRFamide related peptide) family.</text>
</comment>
<comment type="subcellular location">
    <subcellularLocation>
        <location evidence="1">Secreted</location>
    </subcellularLocation>
</comment>
<dbReference type="InterPro" id="IPR002544">
    <property type="entry name" value="FMRFamid-related_peptide-like"/>
</dbReference>
<gene>
    <name evidence="8" type="primary">AVEN_151825_1</name>
    <name evidence="8" type="ORF">CEXT_115351</name>
</gene>
<dbReference type="Proteomes" id="UP001054945">
    <property type="component" value="Unassembled WGS sequence"/>
</dbReference>
<accession>A0AAV4PLB0</accession>
<sequence length="372" mass="42317">MKEAENLKLLGSSGNAAPDICLRTTRFEIRERQKISHCFARGFENPPQSNEISLSFSIDDLMSSFLLAAVLLLAIYFENQVRCDVSTGGVDDSIPLLASGKRQHNIMRFGKRPAGGHSLIHFGKRDEGAASIWDYLGQNRDASYKRGHAIMRFGKRGPDSHSFIRFGRSDDEDKRNSGHSMLYFGKRGNGHAMMYFGKRDEYPEDYEDKRSHAMIHFGKRDEDENLEGKGYHATIHFGGRDYDSGNDVDNAEFAEYWSPEKLEAKRQHNLLRFGKKDQKGSHAMIHFGKRSAEDAGLGNQSNKGLNRMKREASRPQELTLVRYEDPEEDVISSEAGPDFWNPMEEQRSEEAWDPSYADYSHPDKKDGSRMSS</sequence>
<protein>
    <submittedName>
        <fullName evidence="8">Uncharacterized protein</fullName>
    </submittedName>
</protein>
<dbReference type="PANTHER" id="PTHR20986:SF22">
    <property type="entry name" value="FMRFAMIDE-RELATED PEPTIDES"/>
    <property type="match status" value="1"/>
</dbReference>
<feature type="region of interest" description="Disordered" evidence="7">
    <location>
        <begin position="291"/>
        <end position="372"/>
    </location>
</feature>
<name>A0AAV4PLB0_CAEEX</name>
<proteinExistence type="inferred from homology"/>
<dbReference type="InterPro" id="IPR051041">
    <property type="entry name" value="FMRFamide-related_np"/>
</dbReference>
<dbReference type="PANTHER" id="PTHR20986">
    <property type="entry name" value="FMRFAMIDE-RELATED PEPTIDES"/>
    <property type="match status" value="1"/>
</dbReference>
<dbReference type="AlphaFoldDB" id="A0AAV4PLB0"/>
<evidence type="ECO:0000256" key="5">
    <source>
        <dbReference type="ARBA" id="ARBA00022815"/>
    </source>
</evidence>
<dbReference type="GO" id="GO:0007218">
    <property type="term" value="P:neuropeptide signaling pathway"/>
    <property type="evidence" value="ECO:0007669"/>
    <property type="project" value="UniProtKB-KW"/>
</dbReference>
<keyword evidence="5" id="KW-0027">Amidation</keyword>
<keyword evidence="3" id="KW-0964">Secreted</keyword>
<reference evidence="8 9" key="1">
    <citation type="submission" date="2021-06" db="EMBL/GenBank/DDBJ databases">
        <title>Caerostris extrusa draft genome.</title>
        <authorList>
            <person name="Kono N."/>
            <person name="Arakawa K."/>
        </authorList>
    </citation>
    <scope>NUCLEOTIDE SEQUENCE [LARGE SCALE GENOMIC DNA]</scope>
</reference>
<evidence type="ECO:0000256" key="2">
    <source>
        <dbReference type="ARBA" id="ARBA00006356"/>
    </source>
</evidence>
<dbReference type="GO" id="GO:0005576">
    <property type="term" value="C:extracellular region"/>
    <property type="evidence" value="ECO:0007669"/>
    <property type="project" value="UniProtKB-SubCell"/>
</dbReference>
<evidence type="ECO:0000256" key="6">
    <source>
        <dbReference type="ARBA" id="ARBA00023320"/>
    </source>
</evidence>
<comment type="caution">
    <text evidence="8">The sequence shown here is derived from an EMBL/GenBank/DDBJ whole genome shotgun (WGS) entry which is preliminary data.</text>
</comment>
<keyword evidence="6" id="KW-0527">Neuropeptide</keyword>
<keyword evidence="4" id="KW-0677">Repeat</keyword>
<dbReference type="EMBL" id="BPLR01004714">
    <property type="protein sequence ID" value="GIX96936.1"/>
    <property type="molecule type" value="Genomic_DNA"/>
</dbReference>